<keyword evidence="2" id="KW-1185">Reference proteome</keyword>
<organism evidence="1 2">
    <name type="scientific">Armillaria solidipes</name>
    <dbReference type="NCBI Taxonomy" id="1076256"/>
    <lineage>
        <taxon>Eukaryota</taxon>
        <taxon>Fungi</taxon>
        <taxon>Dikarya</taxon>
        <taxon>Basidiomycota</taxon>
        <taxon>Agaricomycotina</taxon>
        <taxon>Agaricomycetes</taxon>
        <taxon>Agaricomycetidae</taxon>
        <taxon>Agaricales</taxon>
        <taxon>Marasmiineae</taxon>
        <taxon>Physalacriaceae</taxon>
        <taxon>Armillaria</taxon>
    </lineage>
</organism>
<dbReference type="Proteomes" id="UP000218334">
    <property type="component" value="Unassembled WGS sequence"/>
</dbReference>
<accession>A0A2H3B9A2</accession>
<dbReference type="AlphaFoldDB" id="A0A2H3B9A2"/>
<evidence type="ECO:0000313" key="2">
    <source>
        <dbReference type="Proteomes" id="UP000218334"/>
    </source>
</evidence>
<sequence length="52" mass="5555">MADIMDVPDGNYTITMLENTSQGRLEADEAGANLSEGGGVPIDEFTLCYDDV</sequence>
<protein>
    <submittedName>
        <fullName evidence="1">Uncharacterized protein</fullName>
    </submittedName>
</protein>
<proteinExistence type="predicted"/>
<evidence type="ECO:0000313" key="1">
    <source>
        <dbReference type="EMBL" id="PBK60423.1"/>
    </source>
</evidence>
<gene>
    <name evidence="1" type="ORF">ARMSODRAFT_1026614</name>
</gene>
<reference evidence="2" key="1">
    <citation type="journal article" date="2017" name="Nat. Ecol. Evol.">
        <title>Genome expansion and lineage-specific genetic innovations in the forest pathogenic fungi Armillaria.</title>
        <authorList>
            <person name="Sipos G."/>
            <person name="Prasanna A.N."/>
            <person name="Walter M.C."/>
            <person name="O'Connor E."/>
            <person name="Balint B."/>
            <person name="Krizsan K."/>
            <person name="Kiss B."/>
            <person name="Hess J."/>
            <person name="Varga T."/>
            <person name="Slot J."/>
            <person name="Riley R."/>
            <person name="Boka B."/>
            <person name="Rigling D."/>
            <person name="Barry K."/>
            <person name="Lee J."/>
            <person name="Mihaltcheva S."/>
            <person name="LaButti K."/>
            <person name="Lipzen A."/>
            <person name="Waldron R."/>
            <person name="Moloney N.M."/>
            <person name="Sperisen C."/>
            <person name="Kredics L."/>
            <person name="Vagvoelgyi C."/>
            <person name="Patrignani A."/>
            <person name="Fitzpatrick D."/>
            <person name="Nagy I."/>
            <person name="Doyle S."/>
            <person name="Anderson J.B."/>
            <person name="Grigoriev I.V."/>
            <person name="Gueldener U."/>
            <person name="Muensterkoetter M."/>
            <person name="Nagy L.G."/>
        </authorList>
    </citation>
    <scope>NUCLEOTIDE SEQUENCE [LARGE SCALE GENOMIC DNA]</scope>
    <source>
        <strain evidence="2">28-4</strain>
    </source>
</reference>
<dbReference type="EMBL" id="KZ293487">
    <property type="protein sequence ID" value="PBK60423.1"/>
    <property type="molecule type" value="Genomic_DNA"/>
</dbReference>
<name>A0A2H3B9A2_9AGAR</name>